<dbReference type="AlphaFoldDB" id="A0A5E7R1U1"/>
<proteinExistence type="predicted"/>
<dbReference type="Proteomes" id="UP000326611">
    <property type="component" value="Unassembled WGS sequence"/>
</dbReference>
<evidence type="ECO:0000313" key="1">
    <source>
        <dbReference type="EMBL" id="VVP67430.1"/>
    </source>
</evidence>
<name>A0A5E7R1U1_PSEFL</name>
<reference evidence="1 2" key="1">
    <citation type="submission" date="2019-09" db="EMBL/GenBank/DDBJ databases">
        <authorList>
            <person name="Chandra G."/>
            <person name="Truman W A."/>
        </authorList>
    </citation>
    <scope>NUCLEOTIDE SEQUENCE [LARGE SCALE GENOMIC DNA]</scope>
    <source>
        <strain evidence="1">PS918</strain>
    </source>
</reference>
<evidence type="ECO:0000313" key="2">
    <source>
        <dbReference type="Proteomes" id="UP000326611"/>
    </source>
</evidence>
<sequence length="139" mass="14761">MLAMVVNDDAQSLTPRGALGFFASMLAPTGPAAMGHPWPSAAKPASMPVYPLRRTCARPHEGAFTAKSQSEAALKPTCFSLRTHPLVGASMLAKNVQTPQIIQTARVIVDVHREQGSLLQGVAYTSQRQVGYKAASLGF</sequence>
<dbReference type="EMBL" id="CABVIY010000001">
    <property type="protein sequence ID" value="VVP67430.1"/>
    <property type="molecule type" value="Genomic_DNA"/>
</dbReference>
<accession>A0A5E7R1U1</accession>
<gene>
    <name evidence="1" type="ORF">PS918_00570</name>
</gene>
<dbReference type="OrthoDB" id="7033473at2"/>
<protein>
    <submittedName>
        <fullName evidence="1">Uncharacterized protein</fullName>
    </submittedName>
</protein>
<organism evidence="1 2">
    <name type="scientific">Pseudomonas fluorescens</name>
    <dbReference type="NCBI Taxonomy" id="294"/>
    <lineage>
        <taxon>Bacteria</taxon>
        <taxon>Pseudomonadati</taxon>
        <taxon>Pseudomonadota</taxon>
        <taxon>Gammaproteobacteria</taxon>
        <taxon>Pseudomonadales</taxon>
        <taxon>Pseudomonadaceae</taxon>
        <taxon>Pseudomonas</taxon>
    </lineage>
</organism>